<gene>
    <name evidence="1" type="ORF">AALA52_05700</name>
</gene>
<dbReference type="InterPro" id="IPR041895">
    <property type="entry name" value="ArdA_dom1"/>
</dbReference>
<dbReference type="Gene3D" id="3.10.20.480">
    <property type="entry name" value="Antirestriction protein ArdA, domain 1"/>
    <property type="match status" value="1"/>
</dbReference>
<evidence type="ECO:0000313" key="1">
    <source>
        <dbReference type="EMBL" id="MEY8443733.1"/>
    </source>
</evidence>
<dbReference type="InterPro" id="IPR041893">
    <property type="entry name" value="ArdA_dom3"/>
</dbReference>
<dbReference type="RefSeq" id="WP_369918563.1">
    <property type="nucleotide sequence ID" value="NZ_JBCLSH010000015.1"/>
</dbReference>
<dbReference type="Gene3D" id="1.10.10.1190">
    <property type="entry name" value="Antirestriction protein ArdA, domain 3"/>
    <property type="match status" value="1"/>
</dbReference>
<proteinExistence type="predicted"/>
<accession>A0ABV4D5P8</accession>
<protein>
    <submittedName>
        <fullName evidence="1">Antirestriction protein ArdA</fullName>
    </submittedName>
</protein>
<comment type="caution">
    <text evidence="1">The sequence shown here is derived from an EMBL/GenBank/DDBJ whole genome shotgun (WGS) entry which is preliminary data.</text>
</comment>
<organism evidence="1 2">
    <name type="scientific">Lactococcus ileimucosae</name>
    <dbReference type="NCBI Taxonomy" id="2941329"/>
    <lineage>
        <taxon>Bacteria</taxon>
        <taxon>Bacillati</taxon>
        <taxon>Bacillota</taxon>
        <taxon>Bacilli</taxon>
        <taxon>Lactobacillales</taxon>
        <taxon>Streptococcaceae</taxon>
        <taxon>Lactococcus</taxon>
    </lineage>
</organism>
<dbReference type="EMBL" id="JBCLSH010000015">
    <property type="protein sequence ID" value="MEY8443733.1"/>
    <property type="molecule type" value="Genomic_DNA"/>
</dbReference>
<sequence length="165" mass="19297">MKTPRVYIVNLGSYNRGQARGKWYDLPVDYRRVQRDLLLDEVHGEEYAIHAFENFYGFSVSEYSSIKELNAYAQQLEEVSHMDHIEDILEIYTLEEVLELGDDFDFVEADDEEDLAYEVVEQMGGLESFEPSTLELYFDYAAYGRDLALRGYRQTSNGYVRKIGR</sequence>
<reference evidence="1 2" key="1">
    <citation type="submission" date="2024-03" db="EMBL/GenBank/DDBJ databases">
        <title>Mouse gut bacterial collection (mGBC) of GemPharmatech.</title>
        <authorList>
            <person name="He Y."/>
            <person name="Dong L."/>
            <person name="Wu D."/>
            <person name="Gao X."/>
            <person name="Lin Z."/>
        </authorList>
    </citation>
    <scope>NUCLEOTIDE SEQUENCE [LARGE SCALE GENOMIC DNA]</scope>
    <source>
        <strain evidence="1 2">61-15</strain>
    </source>
</reference>
<name>A0ABV4D5P8_9LACT</name>
<dbReference type="Pfam" id="PF07275">
    <property type="entry name" value="ArdA"/>
    <property type="match status" value="1"/>
</dbReference>
<keyword evidence="2" id="KW-1185">Reference proteome</keyword>
<evidence type="ECO:0000313" key="2">
    <source>
        <dbReference type="Proteomes" id="UP001565283"/>
    </source>
</evidence>
<dbReference type="InterPro" id="IPR009899">
    <property type="entry name" value="ArdA"/>
</dbReference>
<dbReference type="Proteomes" id="UP001565283">
    <property type="component" value="Unassembled WGS sequence"/>
</dbReference>